<evidence type="ECO:0000313" key="1">
    <source>
        <dbReference type="EMBL" id="MEN3749115.1"/>
    </source>
</evidence>
<evidence type="ECO:0000313" key="2">
    <source>
        <dbReference type="Proteomes" id="UP001427805"/>
    </source>
</evidence>
<dbReference type="EMBL" id="JBDIZK010000012">
    <property type="protein sequence ID" value="MEN3749115.1"/>
    <property type="molecule type" value="Genomic_DNA"/>
</dbReference>
<sequence length="74" mass="8112">MEEDSTVQRAFDLVRDGRARTLAQLRQILVSERHLAVDAQLAAHGVRARLLALMAQPGAALRPMRVCHGGGRAR</sequence>
<name>A0ABV0BD00_9SPHN</name>
<comment type="caution">
    <text evidence="1">The sequence shown here is derived from an EMBL/GenBank/DDBJ whole genome shotgun (WGS) entry which is preliminary data.</text>
</comment>
<protein>
    <submittedName>
        <fullName evidence="1">Uncharacterized protein</fullName>
    </submittedName>
</protein>
<gene>
    <name evidence="1" type="ORF">TPR58_18220</name>
</gene>
<dbReference type="Proteomes" id="UP001427805">
    <property type="component" value="Unassembled WGS sequence"/>
</dbReference>
<dbReference type="RefSeq" id="WP_346248155.1">
    <property type="nucleotide sequence ID" value="NZ_JBDIZK010000012.1"/>
</dbReference>
<accession>A0ABV0BD00</accession>
<organism evidence="1 2">
    <name type="scientific">Sphingomonas rustica</name>
    <dbReference type="NCBI Taxonomy" id="3103142"/>
    <lineage>
        <taxon>Bacteria</taxon>
        <taxon>Pseudomonadati</taxon>
        <taxon>Pseudomonadota</taxon>
        <taxon>Alphaproteobacteria</taxon>
        <taxon>Sphingomonadales</taxon>
        <taxon>Sphingomonadaceae</taxon>
        <taxon>Sphingomonas</taxon>
    </lineage>
</organism>
<reference evidence="1 2" key="1">
    <citation type="submission" date="2024-05" db="EMBL/GenBank/DDBJ databases">
        <title>Sphingomonas sp. HF-S3 16S ribosomal RNA gene Genome sequencing and assembly.</title>
        <authorList>
            <person name="Lee H."/>
        </authorList>
    </citation>
    <scope>NUCLEOTIDE SEQUENCE [LARGE SCALE GENOMIC DNA]</scope>
    <source>
        <strain evidence="1 2">HF-S3</strain>
    </source>
</reference>
<keyword evidence="2" id="KW-1185">Reference proteome</keyword>
<proteinExistence type="predicted"/>